<feature type="transmembrane region" description="Helical" evidence="7">
    <location>
        <begin position="187"/>
        <end position="214"/>
    </location>
</feature>
<dbReference type="InterPro" id="IPR001646">
    <property type="entry name" value="5peptide_repeat"/>
</dbReference>
<keyword evidence="5 7" id="KW-0472">Membrane</keyword>
<protein>
    <submittedName>
        <fullName evidence="8">Unannotated protein</fullName>
    </submittedName>
</protein>
<dbReference type="SUPFAM" id="SSF141571">
    <property type="entry name" value="Pentapeptide repeat-like"/>
    <property type="match status" value="1"/>
</dbReference>
<dbReference type="EMBL" id="CAFBMG010000042">
    <property type="protein sequence ID" value="CAB4898548.1"/>
    <property type="molecule type" value="Genomic_DNA"/>
</dbReference>
<feature type="compositionally biased region" description="Polar residues" evidence="6">
    <location>
        <begin position="300"/>
        <end position="309"/>
    </location>
</feature>
<feature type="transmembrane region" description="Helical" evidence="7">
    <location>
        <begin position="51"/>
        <end position="69"/>
    </location>
</feature>
<dbReference type="InterPro" id="IPR019108">
    <property type="entry name" value="Caa3_assmbl_CtaG-rel"/>
</dbReference>
<dbReference type="Gene3D" id="2.160.20.80">
    <property type="entry name" value="E3 ubiquitin-protein ligase SopA"/>
    <property type="match status" value="1"/>
</dbReference>
<dbReference type="Pfam" id="PF00805">
    <property type="entry name" value="Pentapeptide"/>
    <property type="match status" value="1"/>
</dbReference>
<evidence type="ECO:0000256" key="4">
    <source>
        <dbReference type="ARBA" id="ARBA00022989"/>
    </source>
</evidence>
<organism evidence="8">
    <name type="scientific">freshwater metagenome</name>
    <dbReference type="NCBI Taxonomy" id="449393"/>
    <lineage>
        <taxon>unclassified sequences</taxon>
        <taxon>metagenomes</taxon>
        <taxon>ecological metagenomes</taxon>
    </lineage>
</organism>
<proteinExistence type="predicted"/>
<evidence type="ECO:0000256" key="1">
    <source>
        <dbReference type="ARBA" id="ARBA00004651"/>
    </source>
</evidence>
<gene>
    <name evidence="8" type="ORF">UFOPK3519_00716</name>
</gene>
<evidence type="ECO:0000256" key="5">
    <source>
        <dbReference type="ARBA" id="ARBA00023136"/>
    </source>
</evidence>
<feature type="transmembrane region" description="Helical" evidence="7">
    <location>
        <begin position="12"/>
        <end position="30"/>
    </location>
</feature>
<sequence length="323" mass="35429">MLSSAFPAWGPHFEVWLLVLALLGFGVYASRVIQPKAVAAGEAPITAHQKIWFFFGVFVFWIATDFPLHDLAEQRLYALHMLQHSLLMVVFPPVMLLATPTWLARLIIGEGGFKRFVYYWARPAPALLVNLFLTAAMHAAWVVNNSVANAWIHYSVHSLAVFTSLLVWMCICGPIPELQVGPPLKIVMVFLISVIPTIPAAFLTTAEAVLYQGYNHDPRLWGLSAVEDQQLAGIMMKIITGFYLWGIIGVIFFKWSLNSKANQSKFRGKLVPTESAVSGPDLSGPDFSGTDFSGADLSGTDLTEVTPSGTGLLPPAERSVPSK</sequence>
<feature type="transmembrane region" description="Helical" evidence="7">
    <location>
        <begin position="234"/>
        <end position="257"/>
    </location>
</feature>
<dbReference type="Pfam" id="PF09678">
    <property type="entry name" value="Caa3_CtaG"/>
    <property type="match status" value="1"/>
</dbReference>
<evidence type="ECO:0000313" key="8">
    <source>
        <dbReference type="EMBL" id="CAB4898548.1"/>
    </source>
</evidence>
<dbReference type="GO" id="GO:0005886">
    <property type="term" value="C:plasma membrane"/>
    <property type="evidence" value="ECO:0007669"/>
    <property type="project" value="UniProtKB-SubCell"/>
</dbReference>
<keyword evidence="4 7" id="KW-1133">Transmembrane helix</keyword>
<feature type="transmembrane region" description="Helical" evidence="7">
    <location>
        <begin position="81"/>
        <end position="103"/>
    </location>
</feature>
<accession>A0A6J7FWW2</accession>
<evidence type="ECO:0000256" key="3">
    <source>
        <dbReference type="ARBA" id="ARBA00022692"/>
    </source>
</evidence>
<evidence type="ECO:0000256" key="6">
    <source>
        <dbReference type="SAM" id="MobiDB-lite"/>
    </source>
</evidence>
<evidence type="ECO:0000256" key="2">
    <source>
        <dbReference type="ARBA" id="ARBA00022475"/>
    </source>
</evidence>
<evidence type="ECO:0000256" key="7">
    <source>
        <dbReference type="SAM" id="Phobius"/>
    </source>
</evidence>
<dbReference type="AlphaFoldDB" id="A0A6J7FWW2"/>
<comment type="subcellular location">
    <subcellularLocation>
        <location evidence="1">Cell membrane</location>
        <topology evidence="1">Multi-pass membrane protein</topology>
    </subcellularLocation>
</comment>
<feature type="region of interest" description="Disordered" evidence="6">
    <location>
        <begin position="275"/>
        <end position="323"/>
    </location>
</feature>
<keyword evidence="2" id="KW-1003">Cell membrane</keyword>
<keyword evidence="3 7" id="KW-0812">Transmembrane</keyword>
<reference evidence="8" key="1">
    <citation type="submission" date="2020-05" db="EMBL/GenBank/DDBJ databases">
        <authorList>
            <person name="Chiriac C."/>
            <person name="Salcher M."/>
            <person name="Ghai R."/>
            <person name="Kavagutti S V."/>
        </authorList>
    </citation>
    <scope>NUCLEOTIDE SEQUENCE</scope>
</reference>
<feature type="transmembrane region" description="Helical" evidence="7">
    <location>
        <begin position="155"/>
        <end position="175"/>
    </location>
</feature>
<feature type="transmembrane region" description="Helical" evidence="7">
    <location>
        <begin position="124"/>
        <end position="143"/>
    </location>
</feature>
<name>A0A6J7FWW2_9ZZZZ</name>